<feature type="compositionally biased region" description="Basic and acidic residues" evidence="1">
    <location>
        <begin position="63"/>
        <end position="73"/>
    </location>
</feature>
<reference evidence="2 3" key="1">
    <citation type="journal article" date="2021" name="Elife">
        <title>Chloroplast acquisition without the gene transfer in kleptoplastic sea slugs, Plakobranchus ocellatus.</title>
        <authorList>
            <person name="Maeda T."/>
            <person name="Takahashi S."/>
            <person name="Yoshida T."/>
            <person name="Shimamura S."/>
            <person name="Takaki Y."/>
            <person name="Nagai Y."/>
            <person name="Toyoda A."/>
            <person name="Suzuki Y."/>
            <person name="Arimoto A."/>
            <person name="Ishii H."/>
            <person name="Satoh N."/>
            <person name="Nishiyama T."/>
            <person name="Hasebe M."/>
            <person name="Maruyama T."/>
            <person name="Minagawa J."/>
            <person name="Obokata J."/>
            <person name="Shigenobu S."/>
        </authorList>
    </citation>
    <scope>NUCLEOTIDE SEQUENCE [LARGE SCALE GENOMIC DNA]</scope>
</reference>
<sequence length="191" mass="21805">MRTINSLTILRSETGEEANYTPIATVTPNSKGRFRTYNRKRRDRCDKNSRNLSADVAETSKSVTEETESKVETDVDIPTEAPSTSTSKLDSIDEMKFNVSSVYNGAFYILSKDDDDFNIERDAMKCKNNGGYLVEWDTRDEFITVIRFQYVSLRGQFKIVYTGLNDRTTEGTFAQYHSRKPMAPELIWSSG</sequence>
<protein>
    <submittedName>
        <fullName evidence="2">Uncharacterized protein</fullName>
    </submittedName>
</protein>
<gene>
    <name evidence="2" type="ORF">PoB_003066200</name>
</gene>
<comment type="caution">
    <text evidence="2">The sequence shown here is derived from an EMBL/GenBank/DDBJ whole genome shotgun (WGS) entry which is preliminary data.</text>
</comment>
<keyword evidence="3" id="KW-1185">Reference proteome</keyword>
<dbReference type="EMBL" id="BLXT01003736">
    <property type="protein sequence ID" value="GFO04157.1"/>
    <property type="molecule type" value="Genomic_DNA"/>
</dbReference>
<evidence type="ECO:0000313" key="2">
    <source>
        <dbReference type="EMBL" id="GFO04157.1"/>
    </source>
</evidence>
<evidence type="ECO:0000313" key="3">
    <source>
        <dbReference type="Proteomes" id="UP000735302"/>
    </source>
</evidence>
<feature type="region of interest" description="Disordered" evidence="1">
    <location>
        <begin position="40"/>
        <end position="87"/>
    </location>
</feature>
<accession>A0AAV4AAX8</accession>
<dbReference type="AlphaFoldDB" id="A0AAV4AAX8"/>
<organism evidence="2 3">
    <name type="scientific">Plakobranchus ocellatus</name>
    <dbReference type="NCBI Taxonomy" id="259542"/>
    <lineage>
        <taxon>Eukaryota</taxon>
        <taxon>Metazoa</taxon>
        <taxon>Spiralia</taxon>
        <taxon>Lophotrochozoa</taxon>
        <taxon>Mollusca</taxon>
        <taxon>Gastropoda</taxon>
        <taxon>Heterobranchia</taxon>
        <taxon>Euthyneura</taxon>
        <taxon>Panpulmonata</taxon>
        <taxon>Sacoglossa</taxon>
        <taxon>Placobranchoidea</taxon>
        <taxon>Plakobranchidae</taxon>
        <taxon>Plakobranchus</taxon>
    </lineage>
</organism>
<evidence type="ECO:0000256" key="1">
    <source>
        <dbReference type="SAM" id="MobiDB-lite"/>
    </source>
</evidence>
<dbReference type="Proteomes" id="UP000735302">
    <property type="component" value="Unassembled WGS sequence"/>
</dbReference>
<name>A0AAV4AAX8_9GAST</name>
<proteinExistence type="predicted"/>